<comment type="caution">
    <text evidence="1">The sequence shown here is derived from an EMBL/GenBank/DDBJ whole genome shotgun (WGS) entry which is preliminary data.</text>
</comment>
<name>X1M089_9ZZZZ</name>
<protein>
    <submittedName>
        <fullName evidence="1">Uncharacterized protein</fullName>
    </submittedName>
</protein>
<gene>
    <name evidence="1" type="ORF">S06H3_17972</name>
</gene>
<sequence>ATVKLLFGLVQDVVDTACCQPLDKDACLTPSFDVTDLVTPANQNGVENNPPALDECFLILLGIGEIDPAPGEDNWFKHIGEIACWDGTGWVYTIPTTNTIVNNLNPSLNLGNIPGWWIFLGDILGWKPFLSIDCQAIGANLEIFGYAPTGTTVYLYYRLAGTFTWILEGIFPSEVLLAGYQIGNILPLVDDSDYEIQILSLSNNCDYGKGAIKVCHTNAVG</sequence>
<evidence type="ECO:0000313" key="1">
    <source>
        <dbReference type="EMBL" id="GAI11456.1"/>
    </source>
</evidence>
<dbReference type="AlphaFoldDB" id="X1M089"/>
<dbReference type="EMBL" id="BARV01009038">
    <property type="protein sequence ID" value="GAI11456.1"/>
    <property type="molecule type" value="Genomic_DNA"/>
</dbReference>
<organism evidence="1">
    <name type="scientific">marine sediment metagenome</name>
    <dbReference type="NCBI Taxonomy" id="412755"/>
    <lineage>
        <taxon>unclassified sequences</taxon>
        <taxon>metagenomes</taxon>
        <taxon>ecological metagenomes</taxon>
    </lineage>
</organism>
<feature type="non-terminal residue" evidence="1">
    <location>
        <position position="1"/>
    </location>
</feature>
<accession>X1M089</accession>
<reference evidence="1" key="1">
    <citation type="journal article" date="2014" name="Front. Microbiol.">
        <title>High frequency of phylogenetically diverse reductive dehalogenase-homologous genes in deep subseafloor sedimentary metagenomes.</title>
        <authorList>
            <person name="Kawai M."/>
            <person name="Futagami T."/>
            <person name="Toyoda A."/>
            <person name="Takaki Y."/>
            <person name="Nishi S."/>
            <person name="Hori S."/>
            <person name="Arai W."/>
            <person name="Tsubouchi T."/>
            <person name="Morono Y."/>
            <person name="Uchiyama I."/>
            <person name="Ito T."/>
            <person name="Fujiyama A."/>
            <person name="Inagaki F."/>
            <person name="Takami H."/>
        </authorList>
    </citation>
    <scope>NUCLEOTIDE SEQUENCE</scope>
    <source>
        <strain evidence="1">Expedition CK06-06</strain>
    </source>
</reference>
<proteinExistence type="predicted"/>